<keyword evidence="6 10" id="KW-1133">Transmembrane helix</keyword>
<evidence type="ECO:0000256" key="10">
    <source>
        <dbReference type="SAM" id="Phobius"/>
    </source>
</evidence>
<dbReference type="InterPro" id="IPR003362">
    <property type="entry name" value="Bact_transf"/>
</dbReference>
<keyword evidence="4 12" id="KW-0808">Transferase</keyword>
<evidence type="ECO:0000259" key="11">
    <source>
        <dbReference type="Pfam" id="PF02397"/>
    </source>
</evidence>
<feature type="domain" description="Bacterial sugar transferase" evidence="11">
    <location>
        <begin position="62"/>
        <end position="254"/>
    </location>
</feature>
<keyword evidence="7 10" id="KW-0472">Membrane</keyword>
<organism evidence="12 13">
    <name type="scientific">Chelatococcus albus</name>
    <dbReference type="NCBI Taxonomy" id="3047466"/>
    <lineage>
        <taxon>Bacteria</taxon>
        <taxon>Pseudomonadati</taxon>
        <taxon>Pseudomonadota</taxon>
        <taxon>Alphaproteobacteria</taxon>
        <taxon>Hyphomicrobiales</taxon>
        <taxon>Chelatococcaceae</taxon>
        <taxon>Chelatococcus</taxon>
    </lineage>
</organism>
<keyword evidence="8" id="KW-0270">Exopolysaccharide synthesis</keyword>
<evidence type="ECO:0000256" key="8">
    <source>
        <dbReference type="ARBA" id="ARBA00023169"/>
    </source>
</evidence>
<name>A0ABT7ACI3_9HYPH</name>
<keyword evidence="5 10" id="KW-0812">Transmembrane</keyword>
<evidence type="ECO:0000313" key="12">
    <source>
        <dbReference type="EMBL" id="MDJ1157082.1"/>
    </source>
</evidence>
<dbReference type="GO" id="GO:0016740">
    <property type="term" value="F:transferase activity"/>
    <property type="evidence" value="ECO:0007669"/>
    <property type="project" value="UniProtKB-KW"/>
</dbReference>
<evidence type="ECO:0000256" key="6">
    <source>
        <dbReference type="ARBA" id="ARBA00022989"/>
    </source>
</evidence>
<keyword evidence="3" id="KW-1003">Cell membrane</keyword>
<evidence type="ECO:0000256" key="3">
    <source>
        <dbReference type="ARBA" id="ARBA00022475"/>
    </source>
</evidence>
<sequence length="259" mass="27697">MSDAVALRPAAGPASPTSSAVSPAGALAVAEAAGAAATGPGLVRAEACPPGGARGPVGGWQKRAVDIVIALVALTLAAPLILLLMALIRLSTGSGAIFAHRRVGYDGRVFDCYKLRTMVPDGEEILQRHLANDPEAMREWLATRKLQRDPRVTTLGYMLRRSSLDELPQLVNVLRGEMSCVGPRPIMADELERYGPHAADYLAAKPGLTGAWQVSGRSRLSYGERVAMDVDYVRNWSLRTDFAILLKTIFVVMKCDGSC</sequence>
<keyword evidence="13" id="KW-1185">Reference proteome</keyword>
<gene>
    <name evidence="12" type="ORF">QNA08_02370</name>
</gene>
<dbReference type="PANTHER" id="PTHR30576">
    <property type="entry name" value="COLANIC BIOSYNTHESIS UDP-GLUCOSE LIPID CARRIER TRANSFERASE"/>
    <property type="match status" value="1"/>
</dbReference>
<dbReference type="Pfam" id="PF02397">
    <property type="entry name" value="Bac_transf"/>
    <property type="match status" value="1"/>
</dbReference>
<comment type="caution">
    <text evidence="12">The sequence shown here is derived from an EMBL/GenBank/DDBJ whole genome shotgun (WGS) entry which is preliminary data.</text>
</comment>
<comment type="similarity">
    <text evidence="2">Belongs to the bacterial sugar transferase family.</text>
</comment>
<dbReference type="PANTHER" id="PTHR30576:SF4">
    <property type="entry name" value="UNDECAPRENYL-PHOSPHATE GALACTOSE PHOSPHOTRANSFERASE"/>
    <property type="match status" value="1"/>
</dbReference>
<feature type="compositionally biased region" description="Low complexity" evidence="9">
    <location>
        <begin position="9"/>
        <end position="20"/>
    </location>
</feature>
<feature type="region of interest" description="Disordered" evidence="9">
    <location>
        <begin position="1"/>
        <end position="20"/>
    </location>
</feature>
<reference evidence="12 13" key="1">
    <citation type="submission" date="2023-05" db="EMBL/GenBank/DDBJ databases">
        <title>Chelatococcus sp. nov., a moderately thermophilic bacterium isolated from hot spring microbial mat.</title>
        <authorList>
            <person name="Hu C.-J."/>
            <person name="Li W.-J."/>
        </authorList>
    </citation>
    <scope>NUCLEOTIDE SEQUENCE [LARGE SCALE GENOMIC DNA]</scope>
    <source>
        <strain evidence="12 13">SYSU G07232</strain>
    </source>
</reference>
<dbReference type="RefSeq" id="WP_283739058.1">
    <property type="nucleotide sequence ID" value="NZ_JASJEV010000001.1"/>
</dbReference>
<evidence type="ECO:0000256" key="4">
    <source>
        <dbReference type="ARBA" id="ARBA00022679"/>
    </source>
</evidence>
<dbReference type="EMBL" id="JASJEV010000001">
    <property type="protein sequence ID" value="MDJ1157082.1"/>
    <property type="molecule type" value="Genomic_DNA"/>
</dbReference>
<comment type="subcellular location">
    <subcellularLocation>
        <location evidence="1">Cell membrane</location>
    </subcellularLocation>
</comment>
<evidence type="ECO:0000256" key="5">
    <source>
        <dbReference type="ARBA" id="ARBA00022692"/>
    </source>
</evidence>
<evidence type="ECO:0000256" key="7">
    <source>
        <dbReference type="ARBA" id="ARBA00023136"/>
    </source>
</evidence>
<proteinExistence type="inferred from homology"/>
<protein>
    <submittedName>
        <fullName evidence="12">Sugar transferase</fullName>
    </submittedName>
</protein>
<feature type="transmembrane region" description="Helical" evidence="10">
    <location>
        <begin position="67"/>
        <end position="88"/>
    </location>
</feature>
<evidence type="ECO:0000256" key="9">
    <source>
        <dbReference type="SAM" id="MobiDB-lite"/>
    </source>
</evidence>
<accession>A0ABT7ACI3</accession>
<dbReference type="Proteomes" id="UP001321492">
    <property type="component" value="Unassembled WGS sequence"/>
</dbReference>
<evidence type="ECO:0000256" key="2">
    <source>
        <dbReference type="ARBA" id="ARBA00006464"/>
    </source>
</evidence>
<evidence type="ECO:0000256" key="1">
    <source>
        <dbReference type="ARBA" id="ARBA00004236"/>
    </source>
</evidence>
<evidence type="ECO:0000313" key="13">
    <source>
        <dbReference type="Proteomes" id="UP001321492"/>
    </source>
</evidence>